<feature type="transmembrane region" description="Helical" evidence="5">
    <location>
        <begin position="254"/>
        <end position="273"/>
    </location>
</feature>
<evidence type="ECO:0000256" key="1">
    <source>
        <dbReference type="ARBA" id="ARBA00004141"/>
    </source>
</evidence>
<sequence>MQDIDDYYPHIGEYGRFQKILLWTILLPILIPSCFTTFNQIFMSDVPNHWCRVPDLELLLNDSEKRRMLSIPLAEGYNNYEKCWRYKVNWTEIIRENISLPNASWPVESCIDGWEYNTTEVSSSVAIDFDLVCNKSIYPTIGLSFLNMGGPLGIFCFGLINDRFGRKFSLLVCLTVTILSNTLSAFAPNIVFWMITRLFLGTTIPALYHIVFILALEIVGKKYRTWISLMSCFTFTFGLMALSAITYLIPHWRYMTILTAAPFSVYIFVLCFIPESPRWLMARNHHKEAVKVMKNIARINKRQLKDSFMDLKDMAPLQSGSLECSKKKNINILDFFRSPNMRMKTILISYNWFVNEIVYIGLSYYSPSLGSEKHLSFFLSALVEIPGNLLCKYMMDAWGRKLPIFVLMIISGVFCIITVFLPKDAVIAIMVIFLISKFAISASFLIMYTYAGELYPTDARGLGLAVSAYCSAVGRVFLPFVTYLGSDDLALPLVILGILSVIGGTLSLRLPETLNQSLPQTIAEGEEFGKDLSFSNCWKFLK</sequence>
<feature type="domain" description="Major facilitator superfamily (MFS) profile" evidence="6">
    <location>
        <begin position="98"/>
        <end position="515"/>
    </location>
</feature>
<dbReference type="InterPro" id="IPR020846">
    <property type="entry name" value="MFS_dom"/>
</dbReference>
<proteinExistence type="predicted"/>
<dbReference type="PANTHER" id="PTHR24064">
    <property type="entry name" value="SOLUTE CARRIER FAMILY 22 MEMBER"/>
    <property type="match status" value="1"/>
</dbReference>
<dbReference type="EnsemblMetazoa" id="XM_024226978.1">
    <property type="protein sequence ID" value="XP_024082746.1"/>
    <property type="gene ID" value="LOC106667907"/>
</dbReference>
<dbReference type="InterPro" id="IPR036259">
    <property type="entry name" value="MFS_trans_sf"/>
</dbReference>
<name>A0A8I6SJX5_CIMLE</name>
<keyword evidence="4 5" id="KW-0472">Membrane</keyword>
<dbReference type="GO" id="GO:0016020">
    <property type="term" value="C:membrane"/>
    <property type="evidence" value="ECO:0007669"/>
    <property type="project" value="UniProtKB-SubCell"/>
</dbReference>
<reference evidence="7" key="1">
    <citation type="submission" date="2022-01" db="UniProtKB">
        <authorList>
            <consortium name="EnsemblMetazoa"/>
        </authorList>
    </citation>
    <scope>IDENTIFICATION</scope>
</reference>
<dbReference type="OMA" id="NAYFICI"/>
<dbReference type="CDD" id="cd17317">
    <property type="entry name" value="MFS_SLC22"/>
    <property type="match status" value="1"/>
</dbReference>
<evidence type="ECO:0000256" key="3">
    <source>
        <dbReference type="ARBA" id="ARBA00022989"/>
    </source>
</evidence>
<feature type="transmembrane region" description="Helical" evidence="5">
    <location>
        <begin position="226"/>
        <end position="248"/>
    </location>
</feature>
<dbReference type="RefSeq" id="XP_024082746.1">
    <property type="nucleotide sequence ID" value="XM_024226978.1"/>
</dbReference>
<accession>A0A8I6SJX5</accession>
<dbReference type="InterPro" id="IPR005828">
    <property type="entry name" value="MFS_sugar_transport-like"/>
</dbReference>
<feature type="transmembrane region" description="Helical" evidence="5">
    <location>
        <begin position="462"/>
        <end position="483"/>
    </location>
</feature>
<protein>
    <recommendedName>
        <fullName evidence="6">Major facilitator superfamily (MFS) profile domain-containing protein</fullName>
    </recommendedName>
</protein>
<organism evidence="7 8">
    <name type="scientific">Cimex lectularius</name>
    <name type="common">Bed bug</name>
    <name type="synonym">Acanthia lectularia</name>
    <dbReference type="NCBI Taxonomy" id="79782"/>
    <lineage>
        <taxon>Eukaryota</taxon>
        <taxon>Metazoa</taxon>
        <taxon>Ecdysozoa</taxon>
        <taxon>Arthropoda</taxon>
        <taxon>Hexapoda</taxon>
        <taxon>Insecta</taxon>
        <taxon>Pterygota</taxon>
        <taxon>Neoptera</taxon>
        <taxon>Paraneoptera</taxon>
        <taxon>Hemiptera</taxon>
        <taxon>Heteroptera</taxon>
        <taxon>Panheteroptera</taxon>
        <taxon>Cimicomorpha</taxon>
        <taxon>Cimicidae</taxon>
        <taxon>Cimex</taxon>
    </lineage>
</organism>
<dbReference type="OrthoDB" id="2544694at2759"/>
<evidence type="ECO:0000256" key="2">
    <source>
        <dbReference type="ARBA" id="ARBA00022692"/>
    </source>
</evidence>
<keyword evidence="3 5" id="KW-1133">Transmembrane helix</keyword>
<evidence type="ECO:0000313" key="7">
    <source>
        <dbReference type="EnsemblMetazoa" id="XP_024082746.1"/>
    </source>
</evidence>
<comment type="subcellular location">
    <subcellularLocation>
        <location evidence="1">Membrane</location>
        <topology evidence="1">Multi-pass membrane protein</topology>
    </subcellularLocation>
</comment>
<dbReference type="Pfam" id="PF00083">
    <property type="entry name" value="Sugar_tr"/>
    <property type="match status" value="1"/>
</dbReference>
<dbReference type="SUPFAM" id="SSF103473">
    <property type="entry name" value="MFS general substrate transporter"/>
    <property type="match status" value="1"/>
</dbReference>
<feature type="transmembrane region" description="Helical" evidence="5">
    <location>
        <begin position="137"/>
        <end position="161"/>
    </location>
</feature>
<feature type="transmembrane region" description="Helical" evidence="5">
    <location>
        <begin position="168"/>
        <end position="192"/>
    </location>
</feature>
<dbReference type="GeneID" id="106667907"/>
<feature type="transmembrane region" description="Helical" evidence="5">
    <location>
        <begin position="489"/>
        <end position="508"/>
    </location>
</feature>
<evidence type="ECO:0000259" key="6">
    <source>
        <dbReference type="PROSITE" id="PS50850"/>
    </source>
</evidence>
<dbReference type="AlphaFoldDB" id="A0A8I6SJX5"/>
<dbReference type="Gene3D" id="1.20.1250.20">
    <property type="entry name" value="MFS general substrate transporter like domains"/>
    <property type="match status" value="1"/>
</dbReference>
<evidence type="ECO:0000256" key="5">
    <source>
        <dbReference type="SAM" id="Phobius"/>
    </source>
</evidence>
<dbReference type="PROSITE" id="PS50850">
    <property type="entry name" value="MFS"/>
    <property type="match status" value="1"/>
</dbReference>
<feature type="transmembrane region" description="Helical" evidence="5">
    <location>
        <begin position="20"/>
        <end position="42"/>
    </location>
</feature>
<dbReference type="KEGG" id="clec:106667907"/>
<feature type="transmembrane region" description="Helical" evidence="5">
    <location>
        <begin position="402"/>
        <end position="421"/>
    </location>
</feature>
<feature type="transmembrane region" description="Helical" evidence="5">
    <location>
        <begin position="427"/>
        <end position="450"/>
    </location>
</feature>
<evidence type="ECO:0000256" key="4">
    <source>
        <dbReference type="ARBA" id="ARBA00023136"/>
    </source>
</evidence>
<keyword evidence="8" id="KW-1185">Reference proteome</keyword>
<dbReference type="GO" id="GO:0022857">
    <property type="term" value="F:transmembrane transporter activity"/>
    <property type="evidence" value="ECO:0007669"/>
    <property type="project" value="InterPro"/>
</dbReference>
<dbReference type="Proteomes" id="UP000494040">
    <property type="component" value="Unassembled WGS sequence"/>
</dbReference>
<keyword evidence="2 5" id="KW-0812">Transmembrane</keyword>
<evidence type="ECO:0000313" key="8">
    <source>
        <dbReference type="Proteomes" id="UP000494040"/>
    </source>
</evidence>
<feature type="transmembrane region" description="Helical" evidence="5">
    <location>
        <begin position="198"/>
        <end position="219"/>
    </location>
</feature>